<dbReference type="NCBIfam" id="TIGR00442">
    <property type="entry name" value="hisS"/>
    <property type="match status" value="1"/>
</dbReference>
<evidence type="ECO:0000256" key="1">
    <source>
        <dbReference type="ARBA" id="ARBA00008226"/>
    </source>
</evidence>
<feature type="binding site" evidence="5">
    <location>
        <position position="110"/>
    </location>
    <ligand>
        <name>L-histidine</name>
        <dbReference type="ChEBI" id="CHEBI:57595"/>
    </ligand>
</feature>
<protein>
    <recommendedName>
        <fullName evidence="4">Histidine--tRNA ligase, chloroplastic</fullName>
        <ecNumber evidence="4">6.1.1.21</ecNumber>
    </recommendedName>
    <alternativeName>
        <fullName evidence="4">Histidyl-tRNA synthetase</fullName>
        <shortName evidence="4">HisRS</shortName>
    </alternativeName>
</protein>
<keyword evidence="7" id="KW-0934">Plastid</keyword>
<gene>
    <name evidence="7" type="primary">syh</name>
    <name evidence="4" type="synonym">hisS</name>
    <name evidence="7" type="ORF">H1444_227</name>
</gene>
<dbReference type="GO" id="GO:0005524">
    <property type="term" value="F:ATP binding"/>
    <property type="evidence" value="ECO:0007669"/>
    <property type="project" value="UniProtKB-UniRule"/>
</dbReference>
<dbReference type="GO" id="GO:0006427">
    <property type="term" value="P:histidyl-tRNA aminoacylation"/>
    <property type="evidence" value="ECO:0007669"/>
    <property type="project" value="UniProtKB-UniRule"/>
</dbReference>
<dbReference type="InterPro" id="IPR006195">
    <property type="entry name" value="aa-tRNA-synth_II"/>
</dbReference>
<comment type="catalytic activity">
    <reaction evidence="3 4">
        <text>tRNA(His) + L-histidine + ATP = L-histidyl-tRNA(His) + AMP + diphosphate + H(+)</text>
        <dbReference type="Rhea" id="RHEA:17313"/>
        <dbReference type="Rhea" id="RHEA-COMP:9665"/>
        <dbReference type="Rhea" id="RHEA-COMP:9689"/>
        <dbReference type="ChEBI" id="CHEBI:15378"/>
        <dbReference type="ChEBI" id="CHEBI:30616"/>
        <dbReference type="ChEBI" id="CHEBI:33019"/>
        <dbReference type="ChEBI" id="CHEBI:57595"/>
        <dbReference type="ChEBI" id="CHEBI:78442"/>
        <dbReference type="ChEBI" id="CHEBI:78527"/>
        <dbReference type="ChEBI" id="CHEBI:456215"/>
        <dbReference type="EC" id="6.1.1.21"/>
    </reaction>
</comment>
<geneLocation type="chloroplast" evidence="7"/>
<evidence type="ECO:0000313" key="7">
    <source>
        <dbReference type="EMBL" id="SCW23075.1"/>
    </source>
</evidence>
<keyword evidence="4" id="KW-0067">ATP-binding</keyword>
<dbReference type="HAMAP" id="MF_00127">
    <property type="entry name" value="His_tRNA_synth"/>
    <property type="match status" value="1"/>
</dbReference>
<dbReference type="InterPro" id="IPR045864">
    <property type="entry name" value="aa-tRNA-synth_II/BPL/LPL"/>
</dbReference>
<dbReference type="Pfam" id="PF13393">
    <property type="entry name" value="tRNA-synt_His"/>
    <property type="match status" value="1"/>
</dbReference>
<feature type="binding site" evidence="5">
    <location>
        <begin position="259"/>
        <end position="260"/>
    </location>
    <ligand>
        <name>L-histidine</name>
        <dbReference type="ChEBI" id="CHEBI:57595"/>
    </ligand>
</feature>
<evidence type="ECO:0000256" key="4">
    <source>
        <dbReference type="HAMAP-Rule" id="MF_00127"/>
    </source>
</evidence>
<dbReference type="PANTHER" id="PTHR43707:SF1">
    <property type="entry name" value="HISTIDINE--TRNA LIGASE, MITOCHONDRIAL-RELATED"/>
    <property type="match status" value="1"/>
</dbReference>
<keyword evidence="4 7" id="KW-0436">Ligase</keyword>
<keyword evidence="2 4" id="KW-0547">Nucleotide-binding</keyword>
<dbReference type="EC" id="6.1.1.21" evidence="4"/>
<feature type="binding site" evidence="5">
    <location>
        <position position="128"/>
    </location>
    <ligand>
        <name>L-histidine</name>
        <dbReference type="ChEBI" id="CHEBI:57595"/>
    </ligand>
</feature>
<feature type="domain" description="Aminoacyl-transfer RNA synthetases class-II family profile" evidence="6">
    <location>
        <begin position="1"/>
        <end position="343"/>
    </location>
</feature>
<evidence type="ECO:0000256" key="3">
    <source>
        <dbReference type="ARBA" id="ARBA00047639"/>
    </source>
</evidence>
<comment type="subcellular location">
    <subcellularLocation>
        <location evidence="4">Plastid</location>
        <location evidence="4">Chloroplast</location>
    </subcellularLocation>
</comment>
<dbReference type="CDD" id="cd00773">
    <property type="entry name" value="HisRS-like_core"/>
    <property type="match status" value="1"/>
</dbReference>
<dbReference type="InterPro" id="IPR015807">
    <property type="entry name" value="His-tRNA-ligase"/>
</dbReference>
<dbReference type="Pfam" id="PF03129">
    <property type="entry name" value="HGTP_anticodon"/>
    <property type="match status" value="1"/>
</dbReference>
<name>A0A1G4NWR5_9FLOR</name>
<keyword evidence="7" id="KW-0150">Chloroplast</keyword>
<evidence type="ECO:0000259" key="6">
    <source>
        <dbReference type="PROSITE" id="PS50862"/>
    </source>
</evidence>
<dbReference type="GO" id="GO:0004821">
    <property type="term" value="F:histidine-tRNA ligase activity"/>
    <property type="evidence" value="ECO:0007669"/>
    <property type="project" value="UniProtKB-UniRule"/>
</dbReference>
<dbReference type="SUPFAM" id="SSF55681">
    <property type="entry name" value="Class II aaRS and biotin synthetases"/>
    <property type="match status" value="1"/>
</dbReference>
<feature type="binding site" evidence="5">
    <location>
        <position position="124"/>
    </location>
    <ligand>
        <name>L-histidine</name>
        <dbReference type="ChEBI" id="CHEBI:57595"/>
    </ligand>
</feature>
<evidence type="ECO:0000256" key="5">
    <source>
        <dbReference type="PIRSR" id="PIRSR001549-1"/>
    </source>
</evidence>
<proteinExistence type="inferred from homology"/>
<keyword evidence="4" id="KW-0648">Protein biosynthesis</keyword>
<reference evidence="7" key="2">
    <citation type="submission" date="2016-10" db="EMBL/GenBank/DDBJ databases">
        <authorList>
            <person name="de Groot N.N."/>
        </authorList>
    </citation>
    <scope>NUCLEOTIDE SEQUENCE</scope>
    <source>
        <strain evidence="7">H.1444</strain>
    </source>
</reference>
<dbReference type="SUPFAM" id="SSF52954">
    <property type="entry name" value="Class II aaRS ABD-related"/>
    <property type="match status" value="1"/>
</dbReference>
<dbReference type="Gene3D" id="3.30.930.10">
    <property type="entry name" value="Bira Bifunctional Protein, Domain 2"/>
    <property type="match status" value="1"/>
</dbReference>
<dbReference type="EMBL" id="LT622871">
    <property type="protein sequence ID" value="SCW23075.1"/>
    <property type="molecule type" value="Genomic_DNA"/>
</dbReference>
<feature type="binding site" evidence="5">
    <location>
        <position position="255"/>
    </location>
    <ligand>
        <name>L-histidine</name>
        <dbReference type="ChEBI" id="CHEBI:57595"/>
    </ligand>
</feature>
<dbReference type="AlphaFoldDB" id="A0A1G4NWR5"/>
<feature type="binding site" evidence="5">
    <location>
        <begin position="79"/>
        <end position="81"/>
    </location>
    <ligand>
        <name>L-histidine</name>
        <dbReference type="ChEBI" id="CHEBI:57595"/>
    </ligand>
</feature>
<sequence length="435" mass="50251">MQSARGMHDILPEEISYWQYIYNTALEILGTANYQEVRTPLLESTSLFLRTIGQDTDIVNKEMYNLVDQGNRDLTLRPEGTAGVARAVIEHKLCEKQAIQKLWYLGPMFRYERPQQGRQRQFHQLGLECYGNKSPVIDAETIHLAKTTLNALHCTDFTLEINSIGNREERALYASRLQEYLKKYETDLDLDSYKRLRSNPIKVLDSKSPETKKILQDAPNLKDFLGSESQQHFELVQGYLTSLNITFEVNTKLVRGLDYYNDTVFEIRSEELGSQGTICGGGRYDNLTEYLGGKKIPAMGWGIGMERLLLLVKSKLLISCQNLCFYVATQDMMHIKYSLQMIPFMQKFGTKYELDISGSVLRKQIQKASKRKAMICIIVGQKEVDDQTVTLKWLYKDYQKTYKIETLQHLLPKIRKEYISFTQDDISRSNDKTNS</sequence>
<dbReference type="InterPro" id="IPR041715">
    <property type="entry name" value="HisRS-like_core"/>
</dbReference>
<dbReference type="PANTHER" id="PTHR43707">
    <property type="entry name" value="HISTIDYL-TRNA SYNTHETASE"/>
    <property type="match status" value="1"/>
</dbReference>
<dbReference type="Gene3D" id="3.40.50.800">
    <property type="entry name" value="Anticodon-binding domain"/>
    <property type="match status" value="1"/>
</dbReference>
<dbReference type="PROSITE" id="PS50862">
    <property type="entry name" value="AA_TRNA_LIGASE_II"/>
    <property type="match status" value="1"/>
</dbReference>
<keyword evidence="4" id="KW-0030">Aminoacyl-tRNA synthetase</keyword>
<dbReference type="InterPro" id="IPR036621">
    <property type="entry name" value="Anticodon-bd_dom_sf"/>
</dbReference>
<evidence type="ECO:0000256" key="2">
    <source>
        <dbReference type="ARBA" id="ARBA00022741"/>
    </source>
</evidence>
<dbReference type="InterPro" id="IPR004154">
    <property type="entry name" value="Anticodon-bd"/>
</dbReference>
<organism evidence="7">
    <name type="scientific">Nemalion sp. H.1444</name>
    <dbReference type="NCBI Taxonomy" id="1907586"/>
    <lineage>
        <taxon>Eukaryota</taxon>
        <taxon>Rhodophyta</taxon>
        <taxon>Florideophyceae</taxon>
        <taxon>Nemaliophycidae</taxon>
        <taxon>Nemaliales</taxon>
        <taxon>Nemaliaceae</taxon>
        <taxon>Nemalion</taxon>
    </lineage>
</organism>
<dbReference type="InterPro" id="IPR004516">
    <property type="entry name" value="HisRS/HisZ"/>
</dbReference>
<comment type="similarity">
    <text evidence="1 4">Belongs to the class-II aminoacyl-tRNA synthetase family.</text>
</comment>
<reference evidence="7" key="1">
    <citation type="submission" date="2016-10" db="EMBL/GenBank/DDBJ databases">
        <title>Chloroplast genomes as a tool to resolve red algal phylogenies: a case study in the Nemaliales.</title>
        <authorList>
            <person name="Costa J.F."/>
            <person name="Lin S.M."/>
            <person name="Macaya E.C."/>
            <person name="Fernandez-Garcia C."/>
            <person name="Verbruggen H."/>
        </authorList>
    </citation>
    <scope>NUCLEOTIDE SEQUENCE</scope>
    <source>
        <strain evidence="7">H.1444</strain>
    </source>
</reference>
<dbReference type="GO" id="GO:0009507">
    <property type="term" value="C:chloroplast"/>
    <property type="evidence" value="ECO:0007669"/>
    <property type="project" value="UniProtKB-SubCell"/>
</dbReference>
<dbReference type="PIRSF" id="PIRSF001549">
    <property type="entry name" value="His-tRNA_synth"/>
    <property type="match status" value="1"/>
</dbReference>
<accession>A0A1G4NWR5</accession>